<dbReference type="Proteomes" id="UP000184097">
    <property type="component" value="Unassembled WGS sequence"/>
</dbReference>
<protein>
    <submittedName>
        <fullName evidence="1">Uncharacterized protein</fullName>
    </submittedName>
</protein>
<accession>A0A1M7RQG6</accession>
<proteinExistence type="predicted"/>
<organism evidence="1 2">
    <name type="scientific">Butyrivibrio hungatei DSM 14810</name>
    <dbReference type="NCBI Taxonomy" id="1121132"/>
    <lineage>
        <taxon>Bacteria</taxon>
        <taxon>Bacillati</taxon>
        <taxon>Bacillota</taxon>
        <taxon>Clostridia</taxon>
        <taxon>Lachnospirales</taxon>
        <taxon>Lachnospiraceae</taxon>
        <taxon>Butyrivibrio</taxon>
    </lineage>
</organism>
<dbReference type="AlphaFoldDB" id="A0A1M7RQG6"/>
<sequence>MAKQSVVLARICAIFDNKAFVIQKDSQFKKIFKCADLSRYYTINSKYLVPYYVNEGYSRTFHNENEEYDVFTGLDNVFSDLLYNNEEEKIGNLLVELGENIPVSRFQDEDDDSVLRRKLEELKGLYELVGYKLVENEDSFDVEPYTGSDDRLSDISEIENWLEQEFEGVFSAYQGALDSYTSNNYGTCIESCRTVLTGIFSKYKGPEQFAKWFRGAANMSGEMTDVATLKASIDALAKNDLADFFEENRSGSYKKTKAIYAIYSMMSDYGTHREEGTVEIPSKADALMMFRMMQDIVLWIYQTKEV</sequence>
<dbReference type="RefSeq" id="WP_072699970.1">
    <property type="nucleotide sequence ID" value="NZ_FRDH01000003.1"/>
</dbReference>
<gene>
    <name evidence="1" type="ORF">SAMN02745247_00019</name>
</gene>
<dbReference type="EMBL" id="FRDH01000003">
    <property type="protein sequence ID" value="SHN48420.1"/>
    <property type="molecule type" value="Genomic_DNA"/>
</dbReference>
<reference evidence="1 2" key="1">
    <citation type="submission" date="2016-12" db="EMBL/GenBank/DDBJ databases">
        <authorList>
            <person name="Song W.-J."/>
            <person name="Kurnit D.M."/>
        </authorList>
    </citation>
    <scope>NUCLEOTIDE SEQUENCE [LARGE SCALE GENOMIC DNA]</scope>
    <source>
        <strain evidence="1 2">DSM 14810</strain>
    </source>
</reference>
<name>A0A1M7RQG6_9FIRM</name>
<evidence type="ECO:0000313" key="1">
    <source>
        <dbReference type="EMBL" id="SHN48420.1"/>
    </source>
</evidence>
<evidence type="ECO:0000313" key="2">
    <source>
        <dbReference type="Proteomes" id="UP000184097"/>
    </source>
</evidence>